<evidence type="ECO:0000256" key="3">
    <source>
        <dbReference type="RuleBase" id="RU000507"/>
    </source>
</evidence>
<dbReference type="SMART" id="SM00450">
    <property type="entry name" value="RHOD"/>
    <property type="match status" value="2"/>
</dbReference>
<comment type="catalytic activity">
    <reaction evidence="2">
        <text>thiosulfate + hydrogen cyanide = thiocyanate + sulfite + 2 H(+)</text>
        <dbReference type="Rhea" id="RHEA:16881"/>
        <dbReference type="ChEBI" id="CHEBI:15378"/>
        <dbReference type="ChEBI" id="CHEBI:17359"/>
        <dbReference type="ChEBI" id="CHEBI:18022"/>
        <dbReference type="ChEBI" id="CHEBI:18407"/>
        <dbReference type="ChEBI" id="CHEBI:33542"/>
        <dbReference type="EC" id="2.8.1.1"/>
    </reaction>
</comment>
<dbReference type="CDD" id="cd01449">
    <property type="entry name" value="TST_Repeat_2"/>
    <property type="match status" value="1"/>
</dbReference>
<dbReference type="InterPro" id="IPR036873">
    <property type="entry name" value="Rhodanese-like_dom_sf"/>
</dbReference>
<dbReference type="PROSITE" id="PS00683">
    <property type="entry name" value="RHODANESE_2"/>
    <property type="match status" value="1"/>
</dbReference>
<dbReference type="GO" id="GO:0004792">
    <property type="term" value="F:thiosulfate-cyanide sulfurtransferase activity"/>
    <property type="evidence" value="ECO:0007669"/>
    <property type="project" value="UniProtKB-EC"/>
</dbReference>
<dbReference type="Pfam" id="PF00581">
    <property type="entry name" value="Rhodanese"/>
    <property type="match status" value="2"/>
</dbReference>
<protein>
    <recommendedName>
        <fullName evidence="3">Sulfurtransferase</fullName>
    </recommendedName>
</protein>
<organism evidence="6 7">
    <name type="scientific">Nesterenkonia sandarakina</name>
    <dbReference type="NCBI Taxonomy" id="272918"/>
    <lineage>
        <taxon>Bacteria</taxon>
        <taxon>Bacillati</taxon>
        <taxon>Actinomycetota</taxon>
        <taxon>Actinomycetes</taxon>
        <taxon>Micrococcales</taxon>
        <taxon>Micrococcaceae</taxon>
        <taxon>Nesterenkonia</taxon>
    </lineage>
</organism>
<feature type="region of interest" description="Disordered" evidence="4">
    <location>
        <begin position="1"/>
        <end position="20"/>
    </location>
</feature>
<reference evidence="6 7" key="1">
    <citation type="submission" date="2018-03" db="EMBL/GenBank/DDBJ databases">
        <title>Comparative analysis of microorganisms from saline springs in Andes Mountain Range, Colombia.</title>
        <authorList>
            <person name="Rubin E."/>
        </authorList>
    </citation>
    <scope>NUCLEOTIDE SEQUENCE [LARGE SCALE GENOMIC DNA]</scope>
    <source>
        <strain evidence="6 7">CG 35</strain>
    </source>
</reference>
<dbReference type="CDD" id="cd01448">
    <property type="entry name" value="TST_Repeat_1"/>
    <property type="match status" value="1"/>
</dbReference>
<dbReference type="Gene3D" id="3.40.250.10">
    <property type="entry name" value="Rhodanese-like domain"/>
    <property type="match status" value="2"/>
</dbReference>
<feature type="region of interest" description="Disordered" evidence="4">
    <location>
        <begin position="45"/>
        <end position="75"/>
    </location>
</feature>
<dbReference type="OrthoDB" id="9781034at2"/>
<dbReference type="AlphaFoldDB" id="A0A2T0YHL6"/>
<keyword evidence="6" id="KW-0670">Pyruvate</keyword>
<dbReference type="EMBL" id="PVTY01000011">
    <property type="protein sequence ID" value="PRZ14574.1"/>
    <property type="molecule type" value="Genomic_DNA"/>
</dbReference>
<dbReference type="SUPFAM" id="SSF52821">
    <property type="entry name" value="Rhodanese/Cell cycle control phosphatase"/>
    <property type="match status" value="2"/>
</dbReference>
<evidence type="ECO:0000313" key="7">
    <source>
        <dbReference type="Proteomes" id="UP000238217"/>
    </source>
</evidence>
<dbReference type="RefSeq" id="WP_106123347.1">
    <property type="nucleotide sequence ID" value="NZ_PVTY01000011.1"/>
</dbReference>
<dbReference type="PANTHER" id="PTHR43855:SF1">
    <property type="entry name" value="THIOSULFATE SULFURTRANSFERASE"/>
    <property type="match status" value="1"/>
</dbReference>
<evidence type="ECO:0000256" key="4">
    <source>
        <dbReference type="SAM" id="MobiDB-lite"/>
    </source>
</evidence>
<gene>
    <name evidence="6" type="ORF">BCL67_11156</name>
</gene>
<sequence length="403" mass="42896">MSTDESTAGAGAPTPRKSAGRTAIAVVAAAALAGTAGFVVANSTGDDAGSTTAGSDTAGSDSAESGGTGSGDTATTVVAADIPGEHRGFDEVHTEEPLATTDWLAERLEEGELHEQGIVLLDVSENLPSSELTPYAEAHIPQAQYVEWSEEFTAPNTREFISAEEFTELAQSLGIGEDSTVVLYGDNNNWFAAYASWVFNLYGVEDVVLLDGGLHKWELYDERELVEEVPSVPAGNFEAKPQNHDLRAFQPEVLEIAEQNTEADGDAVAAVNLVDIRSAEEHDGEVGVDPDIFQGEGAAVWGHIPGSVNVTWTQIVDEETGEFLPAEEIRSIYEEAGVDFDDPIIAYCRIGERASHTWYALSQILGEEVKVYDGSWSEWGNSVGVPVANNSGERAGLWGQSGD</sequence>
<keyword evidence="7" id="KW-1185">Reference proteome</keyword>
<evidence type="ECO:0000256" key="2">
    <source>
        <dbReference type="ARBA" id="ARBA00047549"/>
    </source>
</evidence>
<evidence type="ECO:0000313" key="6">
    <source>
        <dbReference type="EMBL" id="PRZ14574.1"/>
    </source>
</evidence>
<dbReference type="InterPro" id="IPR051126">
    <property type="entry name" value="Thiosulfate_sulfurtransferase"/>
</dbReference>
<evidence type="ECO:0000259" key="5">
    <source>
        <dbReference type="PROSITE" id="PS50206"/>
    </source>
</evidence>
<dbReference type="PROSITE" id="PS50206">
    <property type="entry name" value="RHODANESE_3"/>
    <property type="match status" value="2"/>
</dbReference>
<evidence type="ECO:0000256" key="1">
    <source>
        <dbReference type="ARBA" id="ARBA00022737"/>
    </source>
</evidence>
<feature type="domain" description="Rhodanese" evidence="5">
    <location>
        <begin position="114"/>
        <end position="226"/>
    </location>
</feature>
<feature type="domain" description="Rhodanese" evidence="5">
    <location>
        <begin position="267"/>
        <end position="388"/>
    </location>
</feature>
<comment type="caution">
    <text evidence="6">The sequence shown here is derived from an EMBL/GenBank/DDBJ whole genome shotgun (WGS) entry which is preliminary data.</text>
</comment>
<name>A0A2T0YHL6_9MICC</name>
<proteinExistence type="predicted"/>
<keyword evidence="1" id="KW-0677">Repeat</keyword>
<dbReference type="Proteomes" id="UP000238217">
    <property type="component" value="Unassembled WGS sequence"/>
</dbReference>
<dbReference type="InterPro" id="IPR001763">
    <property type="entry name" value="Rhodanese-like_dom"/>
</dbReference>
<dbReference type="InterPro" id="IPR001307">
    <property type="entry name" value="Thiosulphate_STrfase_CS"/>
</dbReference>
<accession>A0A2T0YHL6</accession>
<dbReference type="PANTHER" id="PTHR43855">
    <property type="entry name" value="THIOSULFATE SULFURTRANSFERASE"/>
    <property type="match status" value="1"/>
</dbReference>
<keyword evidence="3 6" id="KW-0808">Transferase</keyword>